<gene>
    <name evidence="12" type="primary">glmM</name>
    <name evidence="12" type="ORF">ENM60_04920</name>
</gene>
<dbReference type="InterPro" id="IPR005841">
    <property type="entry name" value="Alpha-D-phosphohexomutase_SF"/>
</dbReference>
<organism evidence="12">
    <name type="scientific">Thermogladius calderae</name>
    <dbReference type="NCBI Taxonomy" id="1200300"/>
    <lineage>
        <taxon>Archaea</taxon>
        <taxon>Thermoproteota</taxon>
        <taxon>Thermoprotei</taxon>
        <taxon>Desulfurococcales</taxon>
        <taxon>Desulfurococcaceae</taxon>
        <taxon>Thermogladius</taxon>
    </lineage>
</organism>
<dbReference type="InterPro" id="IPR005843">
    <property type="entry name" value="A-D-PHexomutase_C"/>
</dbReference>
<sequence>MGRFFGTDGIRGVVNETLTPEFVLRMSLAIGSFFDEGARVLVGRDARAGGEMIKSIVIGGLLSSGVRVYDAGYTPIPALQYCIKEGGFDGGVMITASHNPPEYNGIKVIGPDGIEIPRESENTIEDIYLNTRFRTPGWRSIVSDVTDYKICNEIYVDSVVKLVDREVISKAGFRVVIDPVNSVGALTTPRIAMKLGVQPIVINGTFNPYFPSRNPEPTPETLVTTAKLVREYGAVAGFAHDADADRVIVIDENGIVQWGDRTATLLASYLRRERGEKGVKVFTAVSSSMVVEDALRPLGVSVVWMKVGSVDIAHEMKKHPDALCGFEENGGFMYPPHQYVRDGGMTMALFLEMLARLRSKPSELYDRLPKLFVIKKKYRMEREKALNVVEKVKEMFKHERQITVDGVKVIGKGYWFLVRPSGTEPLLRVMLEAESEGMAKKLIDMIEGIVGTIEGEKQ</sequence>
<evidence type="ECO:0000259" key="8">
    <source>
        <dbReference type="Pfam" id="PF00408"/>
    </source>
</evidence>
<dbReference type="InterPro" id="IPR005845">
    <property type="entry name" value="A-D-PHexomutase_a/b/a-II"/>
</dbReference>
<evidence type="ECO:0000256" key="6">
    <source>
        <dbReference type="ARBA" id="ARBA00023235"/>
    </source>
</evidence>
<evidence type="ECO:0000313" key="12">
    <source>
        <dbReference type="EMBL" id="HHP68110.1"/>
    </source>
</evidence>
<evidence type="ECO:0000256" key="4">
    <source>
        <dbReference type="ARBA" id="ARBA00022723"/>
    </source>
</evidence>
<dbReference type="GO" id="GO:0005975">
    <property type="term" value="P:carbohydrate metabolic process"/>
    <property type="evidence" value="ECO:0007669"/>
    <property type="project" value="InterPro"/>
</dbReference>
<protein>
    <submittedName>
        <fullName evidence="12">Phosphoglucosamine mutase</fullName>
        <ecNumber evidence="12">5.4.2.10</ecNumber>
    </submittedName>
</protein>
<evidence type="ECO:0000256" key="3">
    <source>
        <dbReference type="ARBA" id="ARBA00022553"/>
    </source>
</evidence>
<dbReference type="InterPro" id="IPR036900">
    <property type="entry name" value="A-D-PHexomutase_C_sf"/>
</dbReference>
<dbReference type="InterPro" id="IPR016066">
    <property type="entry name" value="A-D-PHexomutase_CS"/>
</dbReference>
<feature type="domain" description="Alpha-D-phosphohexomutase alpha/beta/alpha" evidence="10">
    <location>
        <begin position="154"/>
        <end position="254"/>
    </location>
</feature>
<keyword evidence="3" id="KW-0597">Phosphoprotein</keyword>
<dbReference type="GO" id="GO:0000287">
    <property type="term" value="F:magnesium ion binding"/>
    <property type="evidence" value="ECO:0007669"/>
    <property type="project" value="InterPro"/>
</dbReference>
<dbReference type="Gene3D" id="3.30.310.50">
    <property type="entry name" value="Alpha-D-phosphohexomutase, C-terminal domain"/>
    <property type="match status" value="1"/>
</dbReference>
<dbReference type="PANTHER" id="PTHR43771">
    <property type="entry name" value="PHOSPHOMANNOMUTASE"/>
    <property type="match status" value="1"/>
</dbReference>
<comment type="caution">
    <text evidence="12">The sequence shown here is derived from an EMBL/GenBank/DDBJ whole genome shotgun (WGS) entry which is preliminary data.</text>
</comment>
<dbReference type="FunFam" id="3.40.120.10:FF:000001">
    <property type="entry name" value="Phosphoglucosamine mutase"/>
    <property type="match status" value="1"/>
</dbReference>
<name>A0A7J3XZK9_9CREN</name>
<dbReference type="EMBL" id="DRYK01000061">
    <property type="protein sequence ID" value="HHP68110.1"/>
    <property type="molecule type" value="Genomic_DNA"/>
</dbReference>
<dbReference type="Pfam" id="PF00408">
    <property type="entry name" value="PGM_PMM_IV"/>
    <property type="match status" value="1"/>
</dbReference>
<dbReference type="GO" id="GO:0008966">
    <property type="term" value="F:phosphoglucosamine mutase activity"/>
    <property type="evidence" value="ECO:0007669"/>
    <property type="project" value="UniProtKB-EC"/>
</dbReference>
<comment type="cofactor">
    <cofactor evidence="1">
        <name>Mg(2+)</name>
        <dbReference type="ChEBI" id="CHEBI:18420"/>
    </cofactor>
</comment>
<evidence type="ECO:0000259" key="10">
    <source>
        <dbReference type="Pfam" id="PF02879"/>
    </source>
</evidence>
<dbReference type="Pfam" id="PF02878">
    <property type="entry name" value="PGM_PMM_I"/>
    <property type="match status" value="1"/>
</dbReference>
<keyword evidence="4 7" id="KW-0479">Metal-binding</keyword>
<feature type="domain" description="Alpha-D-phosphohexomutase alpha/beta/alpha" evidence="11">
    <location>
        <begin position="258"/>
        <end position="370"/>
    </location>
</feature>
<evidence type="ECO:0000256" key="7">
    <source>
        <dbReference type="RuleBase" id="RU004326"/>
    </source>
</evidence>
<feature type="domain" description="Alpha-D-phosphohexomutase C-terminal" evidence="8">
    <location>
        <begin position="379"/>
        <end position="446"/>
    </location>
</feature>
<dbReference type="InterPro" id="IPR024086">
    <property type="entry name" value="GlmM_arc-type"/>
</dbReference>
<evidence type="ECO:0000256" key="2">
    <source>
        <dbReference type="ARBA" id="ARBA00010231"/>
    </source>
</evidence>
<evidence type="ECO:0000256" key="1">
    <source>
        <dbReference type="ARBA" id="ARBA00001946"/>
    </source>
</evidence>
<dbReference type="Gene3D" id="3.40.120.10">
    <property type="entry name" value="Alpha-D-Glucose-1,6-Bisphosphate, subunit A, domain 3"/>
    <property type="match status" value="3"/>
</dbReference>
<dbReference type="Pfam" id="PF02879">
    <property type="entry name" value="PGM_PMM_II"/>
    <property type="match status" value="1"/>
</dbReference>
<dbReference type="PROSITE" id="PS00710">
    <property type="entry name" value="PGM_PMM"/>
    <property type="match status" value="1"/>
</dbReference>
<dbReference type="InterPro" id="IPR016055">
    <property type="entry name" value="A-D-PHexomutase_a/b/a-I/II/III"/>
</dbReference>
<evidence type="ECO:0000256" key="5">
    <source>
        <dbReference type="ARBA" id="ARBA00022842"/>
    </source>
</evidence>
<dbReference type="EC" id="5.4.2.10" evidence="12"/>
<proteinExistence type="inferred from homology"/>
<evidence type="ECO:0000259" key="9">
    <source>
        <dbReference type="Pfam" id="PF02878"/>
    </source>
</evidence>
<dbReference type="AlphaFoldDB" id="A0A7J3XZK9"/>
<dbReference type="InterPro" id="IPR005844">
    <property type="entry name" value="A-D-PHexomutase_a/b/a-I"/>
</dbReference>
<keyword evidence="5 7" id="KW-0460">Magnesium</keyword>
<dbReference type="Pfam" id="PF02880">
    <property type="entry name" value="PGM_PMM_III"/>
    <property type="match status" value="1"/>
</dbReference>
<dbReference type="SUPFAM" id="SSF55957">
    <property type="entry name" value="Phosphoglucomutase, C-terminal domain"/>
    <property type="match status" value="1"/>
</dbReference>
<accession>A0A7J3XZK9</accession>
<keyword evidence="6 12" id="KW-0413">Isomerase</keyword>
<dbReference type="PANTHER" id="PTHR43771:SF1">
    <property type="entry name" value="PHOSPHOMANNOMUTASE"/>
    <property type="match status" value="1"/>
</dbReference>
<feature type="domain" description="Alpha-D-phosphohexomutase alpha/beta/alpha" evidence="9">
    <location>
        <begin position="4"/>
        <end position="133"/>
    </location>
</feature>
<evidence type="ECO:0000259" key="11">
    <source>
        <dbReference type="Pfam" id="PF02880"/>
    </source>
</evidence>
<dbReference type="SUPFAM" id="SSF53738">
    <property type="entry name" value="Phosphoglucomutase, first 3 domains"/>
    <property type="match status" value="3"/>
</dbReference>
<comment type="similarity">
    <text evidence="2 7">Belongs to the phosphohexose mutase family.</text>
</comment>
<dbReference type="NCBIfam" id="TIGR03990">
    <property type="entry name" value="Arch_GlmM"/>
    <property type="match status" value="1"/>
</dbReference>
<reference evidence="12" key="1">
    <citation type="journal article" date="2020" name="mSystems">
        <title>Genome- and Community-Level Interaction Insights into Carbon Utilization and Element Cycling Functions of Hydrothermarchaeota in Hydrothermal Sediment.</title>
        <authorList>
            <person name="Zhou Z."/>
            <person name="Liu Y."/>
            <person name="Xu W."/>
            <person name="Pan J."/>
            <person name="Luo Z.H."/>
            <person name="Li M."/>
        </authorList>
    </citation>
    <scope>NUCLEOTIDE SEQUENCE [LARGE SCALE GENOMIC DNA]</scope>
    <source>
        <strain evidence="12">SpSt-110</strain>
    </source>
</reference>
<dbReference type="PRINTS" id="PR00509">
    <property type="entry name" value="PGMPMM"/>
</dbReference>
<dbReference type="CDD" id="cd03087">
    <property type="entry name" value="PGM_like1"/>
    <property type="match status" value="1"/>
</dbReference>
<dbReference type="InterPro" id="IPR005846">
    <property type="entry name" value="A-D-PHexomutase_a/b/a-III"/>
</dbReference>